<accession>A0A4Q8AQU4</accession>
<protein>
    <submittedName>
        <fullName evidence="9">RND superfamily putative drug exporter</fullName>
    </submittedName>
</protein>
<evidence type="ECO:0000313" key="10">
    <source>
        <dbReference type="Proteomes" id="UP000291483"/>
    </source>
</evidence>
<dbReference type="GO" id="GO:0005886">
    <property type="term" value="C:plasma membrane"/>
    <property type="evidence" value="ECO:0007669"/>
    <property type="project" value="UniProtKB-SubCell"/>
</dbReference>
<proteinExistence type="predicted"/>
<dbReference type="EMBL" id="SHLC01000001">
    <property type="protein sequence ID" value="RZU66409.1"/>
    <property type="molecule type" value="Genomic_DNA"/>
</dbReference>
<comment type="caution">
    <text evidence="9">The sequence shown here is derived from an EMBL/GenBank/DDBJ whole genome shotgun (WGS) entry which is preliminary data.</text>
</comment>
<evidence type="ECO:0000256" key="5">
    <source>
        <dbReference type="ARBA" id="ARBA00023136"/>
    </source>
</evidence>
<evidence type="ECO:0000256" key="2">
    <source>
        <dbReference type="ARBA" id="ARBA00022475"/>
    </source>
</evidence>
<feature type="transmembrane region" description="Helical" evidence="7">
    <location>
        <begin position="188"/>
        <end position="208"/>
    </location>
</feature>
<dbReference type="CDD" id="cd00267">
    <property type="entry name" value="ABC_ATPase"/>
    <property type="match status" value="1"/>
</dbReference>
<dbReference type="RefSeq" id="WP_130506614.1">
    <property type="nucleotide sequence ID" value="NZ_SHLC01000001.1"/>
</dbReference>
<feature type="compositionally biased region" description="Low complexity" evidence="6">
    <location>
        <begin position="395"/>
        <end position="404"/>
    </location>
</feature>
<dbReference type="Pfam" id="PF03176">
    <property type="entry name" value="MMPL"/>
    <property type="match status" value="2"/>
</dbReference>
<evidence type="ECO:0000259" key="8">
    <source>
        <dbReference type="PROSITE" id="PS50156"/>
    </source>
</evidence>
<feature type="transmembrane region" description="Helical" evidence="7">
    <location>
        <begin position="719"/>
        <end position="741"/>
    </location>
</feature>
<gene>
    <name evidence="9" type="ORF">EV379_2765</name>
</gene>
<feature type="transmembrane region" description="Helical" evidence="7">
    <location>
        <begin position="241"/>
        <end position="259"/>
    </location>
</feature>
<feature type="domain" description="SSD" evidence="8">
    <location>
        <begin position="205"/>
        <end position="337"/>
    </location>
</feature>
<evidence type="ECO:0000256" key="7">
    <source>
        <dbReference type="SAM" id="Phobius"/>
    </source>
</evidence>
<feature type="transmembrane region" description="Helical" evidence="7">
    <location>
        <begin position="580"/>
        <end position="600"/>
    </location>
</feature>
<evidence type="ECO:0000256" key="6">
    <source>
        <dbReference type="SAM" id="MobiDB-lite"/>
    </source>
</evidence>
<feature type="transmembrane region" description="Helical" evidence="7">
    <location>
        <begin position="423"/>
        <end position="445"/>
    </location>
</feature>
<feature type="transmembrane region" description="Helical" evidence="7">
    <location>
        <begin position="280"/>
        <end position="308"/>
    </location>
</feature>
<keyword evidence="10" id="KW-1185">Reference proteome</keyword>
<reference evidence="9 10" key="1">
    <citation type="submission" date="2019-02" db="EMBL/GenBank/DDBJ databases">
        <title>Sequencing the genomes of 1000 actinobacteria strains.</title>
        <authorList>
            <person name="Klenk H.-P."/>
        </authorList>
    </citation>
    <scope>NUCLEOTIDE SEQUENCE [LARGE SCALE GENOMIC DNA]</scope>
    <source>
        <strain evidence="9 10">DSM 18319</strain>
    </source>
</reference>
<feature type="transmembrane region" description="Helical" evidence="7">
    <location>
        <begin position="215"/>
        <end position="235"/>
    </location>
</feature>
<keyword evidence="2" id="KW-1003">Cell membrane</keyword>
<feature type="transmembrane region" description="Helical" evidence="7">
    <location>
        <begin position="314"/>
        <end position="338"/>
    </location>
</feature>
<feature type="transmembrane region" description="Helical" evidence="7">
    <location>
        <begin position="612"/>
        <end position="633"/>
    </location>
</feature>
<dbReference type="InterPro" id="IPR050545">
    <property type="entry name" value="Mycobact_MmpL"/>
</dbReference>
<dbReference type="SUPFAM" id="SSF82866">
    <property type="entry name" value="Multidrug efflux transporter AcrB transmembrane domain"/>
    <property type="match status" value="2"/>
</dbReference>
<dbReference type="PANTHER" id="PTHR33406:SF13">
    <property type="entry name" value="MEMBRANE PROTEIN YDFJ"/>
    <property type="match status" value="1"/>
</dbReference>
<dbReference type="Proteomes" id="UP000291483">
    <property type="component" value="Unassembled WGS sequence"/>
</dbReference>
<evidence type="ECO:0000256" key="4">
    <source>
        <dbReference type="ARBA" id="ARBA00022989"/>
    </source>
</evidence>
<evidence type="ECO:0000313" key="9">
    <source>
        <dbReference type="EMBL" id="RZU66409.1"/>
    </source>
</evidence>
<keyword evidence="4 7" id="KW-1133">Transmembrane helix</keyword>
<name>A0A4Q8AQU4_9MICO</name>
<feature type="transmembrane region" description="Helical" evidence="7">
    <location>
        <begin position="696"/>
        <end position="713"/>
    </location>
</feature>
<keyword evidence="5 7" id="KW-0472">Membrane</keyword>
<dbReference type="AlphaFoldDB" id="A0A4Q8AQU4"/>
<sequence>MSSALYALGRWAFRAHRRMLLLWVIVLAVLFTGAGLLSEGTDNTFSIPGTESQEALDALARTFPQVSGTSAQLIAVAPDGGDVNDADFEAAVTAAATDIAGIPQVSSATAPYPSDSSSGSSANISADDSAVIVPIQLSVATTAVLPSTADALQAAGVALEAELPAGSQVSVGGQLFAQTSTGISVTELLGIAVAYVVLFITFGSLVAAGLPLITALLGVGASLAIVFMATSVLTITSTTPLLALMLGLAVGIDYALFIISRHQDQLKHGIEPEESAARSVATSGSAVVFAALTVIIALLGLAVAGIPFLTIMGVAAALAVAIAVLMSVTLTPALLGFAGWHIVARRFRPGAGPPAAASEDGAGEDGAGEDSEFEDSAESEDVAPAEAEPAEAELTEAGPAETPTDAPPRGGFFLGWVHAVTRWPLVTVVAVVVLLGLAAIPAAGLRLALPDAGSLDEGTPGRTTYDLVAEHFGPGFNGPLIVTGSIIQSTDPVTLMDDLGAEIATVAGVASVPLATPNETGDTGIVQVIPEGAPDSEQTEELVATLRSMQPHFEEEYGVRLSVTGYTAAGIDISERLAGALLPFGLLVVGLSLVLLAMVFRSIVVPVTAALGYALSIGAAFGLTSLVFIDGFLADPLNVAGLGSVISFMPIILMGVLFGLAMDYEVFLVSRMREEYLHSDDPTGSVHRGFTASARVVTAAALIMFAVFAAFVPEGEANIQPIAFGLAVGVLIDAFLVRMTLIPAVLVSFGRGAWWIPGWLDRALPHFDVEGEGLAAEFALADWPEPGVEFAIAAEGMRVAGQPPDGPACDLMLAPGEALVLLGGSLDERSAILLAIGGRMPVSAGRVKVEGFVLPTRAAAVRARTAYVLLDASLRGVSAVHDALRRRPGIVLIDAADSFVDPELRAGIRRALGEARKGSGRRAVAPLTIVLACQNGAIADALLPLGVELRTVQLTDTPAQSAVAVR</sequence>
<organism evidence="9 10">
    <name type="scientific">Microterricola gilva</name>
    <dbReference type="NCBI Taxonomy" id="393267"/>
    <lineage>
        <taxon>Bacteria</taxon>
        <taxon>Bacillati</taxon>
        <taxon>Actinomycetota</taxon>
        <taxon>Actinomycetes</taxon>
        <taxon>Micrococcales</taxon>
        <taxon>Microbacteriaceae</taxon>
        <taxon>Microterricola</taxon>
    </lineage>
</organism>
<feature type="transmembrane region" description="Helical" evidence="7">
    <location>
        <begin position="639"/>
        <end position="662"/>
    </location>
</feature>
<dbReference type="InterPro" id="IPR004869">
    <property type="entry name" value="MMPL_dom"/>
</dbReference>
<comment type="subcellular location">
    <subcellularLocation>
        <location evidence="1">Cell membrane</location>
        <topology evidence="1">Multi-pass membrane protein</topology>
    </subcellularLocation>
</comment>
<dbReference type="Gene3D" id="1.20.1640.10">
    <property type="entry name" value="Multidrug efflux transporter AcrB transmembrane domain"/>
    <property type="match status" value="2"/>
</dbReference>
<evidence type="ECO:0000256" key="1">
    <source>
        <dbReference type="ARBA" id="ARBA00004651"/>
    </source>
</evidence>
<dbReference type="InterPro" id="IPR000731">
    <property type="entry name" value="SSD"/>
</dbReference>
<feature type="compositionally biased region" description="Acidic residues" evidence="6">
    <location>
        <begin position="361"/>
        <end position="394"/>
    </location>
</feature>
<dbReference type="OrthoDB" id="7051771at2"/>
<dbReference type="PROSITE" id="PS50156">
    <property type="entry name" value="SSD"/>
    <property type="match status" value="1"/>
</dbReference>
<feature type="region of interest" description="Disordered" evidence="6">
    <location>
        <begin position="353"/>
        <end position="406"/>
    </location>
</feature>
<dbReference type="PANTHER" id="PTHR33406">
    <property type="entry name" value="MEMBRANE PROTEIN MJ1562-RELATED"/>
    <property type="match status" value="1"/>
</dbReference>
<keyword evidence="3 7" id="KW-0812">Transmembrane</keyword>
<evidence type="ECO:0000256" key="3">
    <source>
        <dbReference type="ARBA" id="ARBA00022692"/>
    </source>
</evidence>